<evidence type="ECO:0000313" key="3">
    <source>
        <dbReference type="Proteomes" id="UP000218209"/>
    </source>
</evidence>
<proteinExistence type="predicted"/>
<dbReference type="EMBL" id="KV918849">
    <property type="protein sequence ID" value="OSX76997.1"/>
    <property type="molecule type" value="Genomic_DNA"/>
</dbReference>
<feature type="compositionally biased region" description="Low complexity" evidence="1">
    <location>
        <begin position="514"/>
        <end position="527"/>
    </location>
</feature>
<evidence type="ECO:0000313" key="2">
    <source>
        <dbReference type="EMBL" id="OSX76997.1"/>
    </source>
</evidence>
<name>A0A1X6P847_PORUM</name>
<dbReference type="AlphaFoldDB" id="A0A1X6P847"/>
<organism evidence="2 3">
    <name type="scientific">Porphyra umbilicalis</name>
    <name type="common">Purple laver</name>
    <name type="synonym">Red alga</name>
    <dbReference type="NCBI Taxonomy" id="2786"/>
    <lineage>
        <taxon>Eukaryota</taxon>
        <taxon>Rhodophyta</taxon>
        <taxon>Bangiophyceae</taxon>
        <taxon>Bangiales</taxon>
        <taxon>Bangiaceae</taxon>
        <taxon>Porphyra</taxon>
    </lineage>
</organism>
<keyword evidence="3" id="KW-1185">Reference proteome</keyword>
<sequence length="648" mass="67340">MEPEKTFSAVMRLFVEVTPKNIGGGNFVPVSFVLHTVMHLRNIVRVHSTADTGCLAQYLQKLFETPDEKEYAKIFATALKVDPACIDIKDRVVASKHVMNQPRHLIAESVKELTNPDAAYKFNYVCRNFLLRVKMSLKSPMSETAFPTGVTAEEAADIGKHVSELVMNSGVQVPASCAILVAAEDPEEEDVVLDISTLSVAPTVNGLQFIWAKSTDPDPASTALLKALRKPLLAGPAKPNGAARRVPAAASARSAAALPPVAPKKMKRVKGGGAKESGDPLRGATTKSVRGVNTPVVQQMLADMQAAAAEAILDVNAEADTMEPYYTVRAVPPHEVWMAGGVAVVVQFPFSLNDSGPPPGWVISTKKIITNTGAGGTYATTFQLSPGSQGVDSLAPNAFPALPVAGSWPLVATRAPSQVAPVVRLLPDSGSRRPRSADAPPAPAAATVPAASPGAPPAGTEDYPPIPTAGATAPSSTGGIAPVVPAASPPTAVGAPPMASDNATMEEDPPPDLTGSTAASPGAAAATVADIASTPTQPLASSPEVSLVFPPPPLNKAYAIGADIHSAIMSVMGLTNDDLKLGPNDTLMMTTVKTSPPPPTTVEVIFSCDKELDLTPAGERKGQHQDFLIALYPAHPIVVEQPKKVVRG</sequence>
<feature type="compositionally biased region" description="Low complexity" evidence="1">
    <location>
        <begin position="444"/>
        <end position="460"/>
    </location>
</feature>
<dbReference type="Proteomes" id="UP000218209">
    <property type="component" value="Unassembled WGS sequence"/>
</dbReference>
<gene>
    <name evidence="2" type="ORF">BU14_0166s0037</name>
</gene>
<feature type="region of interest" description="Disordered" evidence="1">
    <location>
        <begin position="427"/>
        <end position="527"/>
    </location>
</feature>
<protein>
    <submittedName>
        <fullName evidence="2">Uncharacterized protein</fullName>
    </submittedName>
</protein>
<accession>A0A1X6P847</accession>
<feature type="region of interest" description="Disordered" evidence="1">
    <location>
        <begin position="254"/>
        <end position="287"/>
    </location>
</feature>
<reference evidence="2 3" key="1">
    <citation type="submission" date="2017-03" db="EMBL/GenBank/DDBJ databases">
        <title>WGS assembly of Porphyra umbilicalis.</title>
        <authorList>
            <person name="Brawley S.H."/>
            <person name="Blouin N.A."/>
            <person name="Ficko-Blean E."/>
            <person name="Wheeler G.L."/>
            <person name="Lohr M."/>
            <person name="Goodson H.V."/>
            <person name="Jenkins J.W."/>
            <person name="Blaby-Haas C.E."/>
            <person name="Helliwell K.E."/>
            <person name="Chan C."/>
            <person name="Marriage T."/>
            <person name="Bhattacharya D."/>
            <person name="Klein A.S."/>
            <person name="Badis Y."/>
            <person name="Brodie J."/>
            <person name="Cao Y."/>
            <person name="Collen J."/>
            <person name="Dittami S.M."/>
            <person name="Gachon C.M."/>
            <person name="Green B.R."/>
            <person name="Karpowicz S."/>
            <person name="Kim J.W."/>
            <person name="Kudahl U."/>
            <person name="Lin S."/>
            <person name="Michel G."/>
            <person name="Mittag M."/>
            <person name="Olson B.J."/>
            <person name="Pangilinan J."/>
            <person name="Peng Y."/>
            <person name="Qiu H."/>
            <person name="Shu S."/>
            <person name="Singer J.T."/>
            <person name="Smith A.G."/>
            <person name="Sprecher B.N."/>
            <person name="Wagner V."/>
            <person name="Wang W."/>
            <person name="Wang Z.-Y."/>
            <person name="Yan J."/>
            <person name="Yarish C."/>
            <person name="Zoeuner-Riek S."/>
            <person name="Zhuang Y."/>
            <person name="Zou Y."/>
            <person name="Lindquist E.A."/>
            <person name="Grimwood J."/>
            <person name="Barry K."/>
            <person name="Rokhsar D.S."/>
            <person name="Schmutz J."/>
            <person name="Stiller J.W."/>
            <person name="Grossman A.R."/>
            <person name="Prochnik S.E."/>
        </authorList>
    </citation>
    <scope>NUCLEOTIDE SEQUENCE [LARGE SCALE GENOMIC DNA]</scope>
    <source>
        <strain evidence="2">4086291</strain>
    </source>
</reference>
<evidence type="ECO:0000256" key="1">
    <source>
        <dbReference type="SAM" id="MobiDB-lite"/>
    </source>
</evidence>
<feature type="compositionally biased region" description="Low complexity" evidence="1">
    <location>
        <begin position="478"/>
        <end position="497"/>
    </location>
</feature>